<dbReference type="Proteomes" id="UP000679284">
    <property type="component" value="Plasmid unnamed1"/>
</dbReference>
<organism evidence="2 3">
    <name type="scientific">Falsirhodobacter algicola</name>
    <dbReference type="NCBI Taxonomy" id="2692330"/>
    <lineage>
        <taxon>Bacteria</taxon>
        <taxon>Pseudomonadati</taxon>
        <taxon>Pseudomonadota</taxon>
        <taxon>Alphaproteobacteria</taxon>
        <taxon>Rhodobacterales</taxon>
        <taxon>Paracoccaceae</taxon>
        <taxon>Falsirhodobacter</taxon>
    </lineage>
</organism>
<dbReference type="AlphaFoldDB" id="A0A8J8SLE7"/>
<dbReference type="KEGG" id="fap:GR316_11435"/>
<dbReference type="RefSeq" id="WP_211785279.1">
    <property type="nucleotide sequence ID" value="NZ_CP047290.1"/>
</dbReference>
<evidence type="ECO:0000256" key="1">
    <source>
        <dbReference type="SAM" id="MobiDB-lite"/>
    </source>
</evidence>
<evidence type="ECO:0000313" key="3">
    <source>
        <dbReference type="Proteomes" id="UP000679284"/>
    </source>
</evidence>
<proteinExistence type="predicted"/>
<feature type="region of interest" description="Disordered" evidence="1">
    <location>
        <begin position="68"/>
        <end position="88"/>
    </location>
</feature>
<sequence length="88" mass="9198">MEGADWTARIDAIERAGQSRLGAVILMAAQAGMAGDSRTFARRFGVAHALVLREAVILHEAGLLEALGPPDAPRRPLIPTARGAALAD</sequence>
<evidence type="ECO:0008006" key="4">
    <source>
        <dbReference type="Google" id="ProtNLM"/>
    </source>
</evidence>
<keyword evidence="2" id="KW-0614">Plasmid</keyword>
<keyword evidence="3" id="KW-1185">Reference proteome</keyword>
<accession>A0A8J8SLE7</accession>
<dbReference type="EMBL" id="CP047290">
    <property type="protein sequence ID" value="QUS37000.1"/>
    <property type="molecule type" value="Genomic_DNA"/>
</dbReference>
<gene>
    <name evidence="2" type="ORF">GR316_11435</name>
</gene>
<protein>
    <recommendedName>
        <fullName evidence="4">Formate dehydrogenase F4B subunit</fullName>
    </recommendedName>
</protein>
<reference evidence="2" key="1">
    <citation type="submission" date="2020-01" db="EMBL/GenBank/DDBJ databases">
        <authorList>
            <person name="Yang Y."/>
            <person name="Kwon Y.M."/>
        </authorList>
    </citation>
    <scope>NUCLEOTIDE SEQUENCE</scope>
    <source>
        <strain evidence="2">PG104</strain>
        <plasmid evidence="2">unnamed1</plasmid>
    </source>
</reference>
<name>A0A8J8SLE7_9RHOB</name>
<evidence type="ECO:0000313" key="2">
    <source>
        <dbReference type="EMBL" id="QUS37000.1"/>
    </source>
</evidence>
<geneLocation type="plasmid" evidence="2 3">
    <name>unnamed1</name>
</geneLocation>